<comment type="caution">
    <text evidence="1">The sequence shown here is derived from an EMBL/GenBank/DDBJ whole genome shotgun (WGS) entry which is preliminary data.</text>
</comment>
<reference evidence="2" key="1">
    <citation type="submission" date="2017-09" db="EMBL/GenBank/DDBJ databases">
        <title>Depth-based differentiation of microbial function through sediment-hosted aquifers and enrichment of novel symbionts in the deep terrestrial subsurface.</title>
        <authorList>
            <person name="Probst A.J."/>
            <person name="Ladd B."/>
            <person name="Jarett J.K."/>
            <person name="Geller-Mcgrath D.E."/>
            <person name="Sieber C.M.K."/>
            <person name="Emerson J.B."/>
            <person name="Anantharaman K."/>
            <person name="Thomas B.C."/>
            <person name="Malmstrom R."/>
            <person name="Stieglmeier M."/>
            <person name="Klingl A."/>
            <person name="Woyke T."/>
            <person name="Ryan C.M."/>
            <person name="Banfield J.F."/>
        </authorList>
    </citation>
    <scope>NUCLEOTIDE SEQUENCE [LARGE SCALE GENOMIC DNA]</scope>
</reference>
<dbReference type="SUPFAM" id="SSF56672">
    <property type="entry name" value="DNA/RNA polymerases"/>
    <property type="match status" value="1"/>
</dbReference>
<protein>
    <submittedName>
        <fullName evidence="1">Uncharacterized protein</fullName>
    </submittedName>
</protein>
<dbReference type="InterPro" id="IPR043502">
    <property type="entry name" value="DNA/RNA_pol_sf"/>
</dbReference>
<accession>A0A2M8AEH3</accession>
<proteinExistence type="predicted"/>
<dbReference type="AlphaFoldDB" id="A0A2M8AEH3"/>
<dbReference type="EMBL" id="PFUO01000126">
    <property type="protein sequence ID" value="PJB16000.1"/>
    <property type="molecule type" value="Genomic_DNA"/>
</dbReference>
<evidence type="ECO:0000313" key="1">
    <source>
        <dbReference type="EMBL" id="PJB16000.1"/>
    </source>
</evidence>
<name>A0A2M8AEH3_9BACT</name>
<dbReference type="PANTHER" id="PTHR34047:SF8">
    <property type="entry name" value="PROTEIN YKFC"/>
    <property type="match status" value="1"/>
</dbReference>
<gene>
    <name evidence="1" type="ORF">CO116_02820</name>
</gene>
<dbReference type="Proteomes" id="UP000230611">
    <property type="component" value="Unassembled WGS sequence"/>
</dbReference>
<dbReference type="InterPro" id="IPR051083">
    <property type="entry name" value="GrpII_Intron_Splice-Mob/Def"/>
</dbReference>
<evidence type="ECO:0000313" key="2">
    <source>
        <dbReference type="Proteomes" id="UP000230611"/>
    </source>
</evidence>
<dbReference type="PANTHER" id="PTHR34047">
    <property type="entry name" value="NUCLEAR INTRON MATURASE 1, MITOCHONDRIAL-RELATED"/>
    <property type="match status" value="1"/>
</dbReference>
<sequence>MSDKLFSLDDIFTAWREFKKDKQAKFDVQIFERFLEDNIFSIHEELENKTYRHRPYETFHIRDPKHRIISKAAVRDRLVHHLVFRKLYGIFNSSFIFHSYSSRKNKGTHLAVKNLSDCLRGESRNYTRPVYVLKCDIKKFFQSISHKKLLQLIERKISDKNLLWLIKEIIGSFRLPVENFTETDRERES</sequence>
<organism evidence="1 2">
    <name type="scientific">Candidatus Falkowbacteria bacterium CG_4_9_14_3_um_filter_38_19</name>
    <dbReference type="NCBI Taxonomy" id="1974559"/>
    <lineage>
        <taxon>Bacteria</taxon>
        <taxon>Candidatus Falkowiibacteriota</taxon>
    </lineage>
</organism>